<reference evidence="2" key="1">
    <citation type="submission" date="2023-10" db="EMBL/GenBank/DDBJ databases">
        <authorList>
            <person name="Chen Y."/>
            <person name="Shah S."/>
            <person name="Dougan E. K."/>
            <person name="Thang M."/>
            <person name="Chan C."/>
        </authorList>
    </citation>
    <scope>NUCLEOTIDE SEQUENCE [LARGE SCALE GENOMIC DNA]</scope>
</reference>
<feature type="region of interest" description="Disordered" evidence="1">
    <location>
        <begin position="184"/>
        <end position="219"/>
    </location>
</feature>
<keyword evidence="3" id="KW-1185">Reference proteome</keyword>
<accession>A0ABN9T023</accession>
<proteinExistence type="predicted"/>
<evidence type="ECO:0000256" key="1">
    <source>
        <dbReference type="SAM" id="MobiDB-lite"/>
    </source>
</evidence>
<sequence length="219" mass="24110">MPLELVTSRRDEKTLQKVRSVCCSPEASMLAGLMAHLTYWQTLAHARGEGRSRLTDRAMQTMIASAKEFWQSFEEEHRDTPTGVSLVLPCLMLAVKVGMLHCFETQYPKICQDQDLAQQLVDRINAVVMRLLDRDNVYPRFGRVDCTGEATALARKVEHFQNPRGCAGASRRFAGGVKALSQPVQNALKSSADAPRPPPCPEPQPLRAGGLPPLGSARG</sequence>
<feature type="compositionally biased region" description="Pro residues" evidence="1">
    <location>
        <begin position="195"/>
        <end position="204"/>
    </location>
</feature>
<evidence type="ECO:0000313" key="2">
    <source>
        <dbReference type="EMBL" id="CAK0838254.1"/>
    </source>
</evidence>
<organism evidence="2 3">
    <name type="scientific">Prorocentrum cordatum</name>
    <dbReference type="NCBI Taxonomy" id="2364126"/>
    <lineage>
        <taxon>Eukaryota</taxon>
        <taxon>Sar</taxon>
        <taxon>Alveolata</taxon>
        <taxon>Dinophyceae</taxon>
        <taxon>Prorocentrales</taxon>
        <taxon>Prorocentraceae</taxon>
        <taxon>Prorocentrum</taxon>
    </lineage>
</organism>
<gene>
    <name evidence="2" type="ORF">PCOR1329_LOCUS34231</name>
</gene>
<protein>
    <submittedName>
        <fullName evidence="2">Uncharacterized protein</fullName>
    </submittedName>
</protein>
<dbReference type="Proteomes" id="UP001189429">
    <property type="component" value="Unassembled WGS sequence"/>
</dbReference>
<evidence type="ECO:0000313" key="3">
    <source>
        <dbReference type="Proteomes" id="UP001189429"/>
    </source>
</evidence>
<dbReference type="EMBL" id="CAUYUJ010014208">
    <property type="protein sequence ID" value="CAK0838254.1"/>
    <property type="molecule type" value="Genomic_DNA"/>
</dbReference>
<comment type="caution">
    <text evidence="2">The sequence shown here is derived from an EMBL/GenBank/DDBJ whole genome shotgun (WGS) entry which is preliminary data.</text>
</comment>
<name>A0ABN9T023_9DINO</name>